<comment type="caution">
    <text evidence="2">The sequence shown here is derived from an EMBL/GenBank/DDBJ whole genome shotgun (WGS) entry which is preliminary data.</text>
</comment>
<organism evidence="2 3">
    <name type="scientific">Sclerotinia nivalis</name>
    <dbReference type="NCBI Taxonomy" id="352851"/>
    <lineage>
        <taxon>Eukaryota</taxon>
        <taxon>Fungi</taxon>
        <taxon>Dikarya</taxon>
        <taxon>Ascomycota</taxon>
        <taxon>Pezizomycotina</taxon>
        <taxon>Leotiomycetes</taxon>
        <taxon>Helotiales</taxon>
        <taxon>Sclerotiniaceae</taxon>
        <taxon>Sclerotinia</taxon>
    </lineage>
</organism>
<keyword evidence="3" id="KW-1185">Reference proteome</keyword>
<dbReference type="Proteomes" id="UP001152300">
    <property type="component" value="Unassembled WGS sequence"/>
</dbReference>
<accession>A0A9X0AR09</accession>
<dbReference type="EMBL" id="JAPEIS010000004">
    <property type="protein sequence ID" value="KAJ8067370.1"/>
    <property type="molecule type" value="Genomic_DNA"/>
</dbReference>
<evidence type="ECO:0000256" key="1">
    <source>
        <dbReference type="SAM" id="MobiDB-lite"/>
    </source>
</evidence>
<feature type="compositionally biased region" description="Low complexity" evidence="1">
    <location>
        <begin position="102"/>
        <end position="113"/>
    </location>
</feature>
<name>A0A9X0AR09_9HELO</name>
<evidence type="ECO:0000313" key="2">
    <source>
        <dbReference type="EMBL" id="KAJ8067370.1"/>
    </source>
</evidence>
<feature type="compositionally biased region" description="Polar residues" evidence="1">
    <location>
        <begin position="86"/>
        <end position="100"/>
    </location>
</feature>
<dbReference type="AlphaFoldDB" id="A0A9X0AR09"/>
<protein>
    <submittedName>
        <fullName evidence="2">Uncharacterized protein</fullName>
    </submittedName>
</protein>
<reference evidence="2" key="1">
    <citation type="submission" date="2022-11" db="EMBL/GenBank/DDBJ databases">
        <title>Genome Resource of Sclerotinia nivalis Strain SnTB1, a Plant Pathogen Isolated from American Ginseng.</title>
        <authorList>
            <person name="Fan S."/>
        </authorList>
    </citation>
    <scope>NUCLEOTIDE SEQUENCE</scope>
    <source>
        <strain evidence="2">SnTB1</strain>
    </source>
</reference>
<proteinExistence type="predicted"/>
<evidence type="ECO:0000313" key="3">
    <source>
        <dbReference type="Proteomes" id="UP001152300"/>
    </source>
</evidence>
<sequence length="427" mass="47239">MAFFTLSRFLAEQIHHSNQEQSASSLCSSVATPRSTASAMAGTSANRKGRQLSPSLYSSPAIPPQYAPFAIENTSKSPNRKHSAPSLYSSHATSQSTPSVIANASESLAASSSKPQQDTYKAKESDKKESLQQILNEEPQVAVILPIGILSRLFIKIKEPPQTPYLVPFAKAAPLLEEGVAEQEFRYSNETQASPPLPFAFAILKPLLKRTKIKNIRIDKHEYHFYGATSPEVIASEAAKFICGNSHASKSSIKRILKQFLAITSQDSQDNCHVSPEAIWFLVNMTKKSEDFNTARWHRDGRMIECTDANHLLHCRYANTLAGPTTLVLQETDMVSKAMRTYVGNRRKISEVLASEEPLKLSPNQIIRFSWGEEDSPVHSEPDLITDRVFISCIYGTIGEIQDIAATRRQAIGDPQAFFRAGGEKQV</sequence>
<gene>
    <name evidence="2" type="ORF">OCU04_004721</name>
</gene>
<feature type="region of interest" description="Disordered" evidence="1">
    <location>
        <begin position="38"/>
        <end position="57"/>
    </location>
</feature>
<dbReference type="OrthoDB" id="10261951at2759"/>
<feature type="region of interest" description="Disordered" evidence="1">
    <location>
        <begin position="71"/>
        <end position="125"/>
    </location>
</feature>